<sequence length="113" mass="13414">MSADYETPVKRWKLLDSYVLKCGLFNIFFSLATSKRNPWEDEKQLLESGLHSQFVDGISQCRELCEQKLERIADIRNREVARAENTYKHEFDLLEKEYENVCFIILAFLDLIF</sequence>
<name>A0ACB0YY74_MELEN</name>
<accession>A0ACB0YY74</accession>
<reference evidence="1" key="1">
    <citation type="submission" date="2023-11" db="EMBL/GenBank/DDBJ databases">
        <authorList>
            <person name="Poullet M."/>
        </authorList>
    </citation>
    <scope>NUCLEOTIDE SEQUENCE</scope>
    <source>
        <strain evidence="1">E1834</strain>
    </source>
</reference>
<protein>
    <submittedName>
        <fullName evidence="1">Uncharacterized protein</fullName>
    </submittedName>
</protein>
<evidence type="ECO:0000313" key="2">
    <source>
        <dbReference type="Proteomes" id="UP001497535"/>
    </source>
</evidence>
<evidence type="ECO:0000313" key="1">
    <source>
        <dbReference type="EMBL" id="CAK5068788.1"/>
    </source>
</evidence>
<gene>
    <name evidence="1" type="ORF">MENTE1834_LOCUS18173</name>
</gene>
<comment type="caution">
    <text evidence="1">The sequence shown here is derived from an EMBL/GenBank/DDBJ whole genome shotgun (WGS) entry which is preliminary data.</text>
</comment>
<keyword evidence="2" id="KW-1185">Reference proteome</keyword>
<dbReference type="EMBL" id="CAVMJV010000021">
    <property type="protein sequence ID" value="CAK5068788.1"/>
    <property type="molecule type" value="Genomic_DNA"/>
</dbReference>
<dbReference type="Proteomes" id="UP001497535">
    <property type="component" value="Unassembled WGS sequence"/>
</dbReference>
<organism evidence="1 2">
    <name type="scientific">Meloidogyne enterolobii</name>
    <name type="common">Root-knot nematode worm</name>
    <name type="synonym">Meloidogyne mayaguensis</name>
    <dbReference type="NCBI Taxonomy" id="390850"/>
    <lineage>
        <taxon>Eukaryota</taxon>
        <taxon>Metazoa</taxon>
        <taxon>Ecdysozoa</taxon>
        <taxon>Nematoda</taxon>
        <taxon>Chromadorea</taxon>
        <taxon>Rhabditida</taxon>
        <taxon>Tylenchina</taxon>
        <taxon>Tylenchomorpha</taxon>
        <taxon>Tylenchoidea</taxon>
        <taxon>Meloidogynidae</taxon>
        <taxon>Meloidogyninae</taxon>
        <taxon>Meloidogyne</taxon>
    </lineage>
</organism>
<proteinExistence type="predicted"/>